<dbReference type="OrthoDB" id="5314481at2"/>
<dbReference type="AlphaFoldDB" id="A0A2U8FBC5"/>
<dbReference type="Pfam" id="PF05538">
    <property type="entry name" value="Campylo_MOMP"/>
    <property type="match status" value="1"/>
</dbReference>
<protein>
    <recommendedName>
        <fullName evidence="3">Major outer membrane protein</fullName>
    </recommendedName>
</protein>
<dbReference type="EMBL" id="CP021886">
    <property type="protein sequence ID" value="AWI33464.1"/>
    <property type="molecule type" value="Genomic_DNA"/>
</dbReference>
<evidence type="ECO:0000313" key="1">
    <source>
        <dbReference type="EMBL" id="AWI33464.1"/>
    </source>
</evidence>
<proteinExistence type="predicted"/>
<evidence type="ECO:0008006" key="3">
    <source>
        <dbReference type="Google" id="ProtNLM"/>
    </source>
</evidence>
<dbReference type="SUPFAM" id="SSF56935">
    <property type="entry name" value="Porins"/>
    <property type="match status" value="1"/>
</dbReference>
<accession>A0A2U8FBC5</accession>
<dbReference type="Proteomes" id="UP000244890">
    <property type="component" value="Chromosome"/>
</dbReference>
<dbReference type="KEGG" id="had:CDV25_00850"/>
<evidence type="ECO:0000313" key="2">
    <source>
        <dbReference type="Proteomes" id="UP000244890"/>
    </source>
</evidence>
<name>A0A2U8FBC5_9HELI</name>
<organism evidence="1 2">
    <name type="scientific">Helicobacter apodemus</name>
    <dbReference type="NCBI Taxonomy" id="135569"/>
    <lineage>
        <taxon>Bacteria</taxon>
        <taxon>Pseudomonadati</taxon>
        <taxon>Campylobacterota</taxon>
        <taxon>Epsilonproteobacteria</taxon>
        <taxon>Campylobacterales</taxon>
        <taxon>Helicobacteraceae</taxon>
        <taxon>Helicobacter</taxon>
    </lineage>
</organism>
<gene>
    <name evidence="1" type="ORF">CDV25_00850</name>
</gene>
<reference evidence="1 2" key="1">
    <citation type="submission" date="2017-06" db="EMBL/GenBank/DDBJ databases">
        <title>Complete genome of Helicobacter apodemus.</title>
        <authorList>
            <person name="Cho S."/>
        </authorList>
    </citation>
    <scope>NUCLEOTIDE SEQUENCE [LARGE SCALE GENOMIC DNA]</scope>
    <source>
        <strain evidence="2">SNUVETPUB-15-01</strain>
    </source>
</reference>
<dbReference type="InterPro" id="IPR008439">
    <property type="entry name" value="Campylo_MOMP"/>
</dbReference>
<sequence length="486" mass="55466">MIPSKVFKEFQVSKKFLLILGLGIGLVSTSPAQDLQSAIKNIDVRGMLRYRYTDDRYENQNNIKDNNGNGKARHQYRAAIDFKTAPVNNISFNLGLLYHNPLQNVNHGKGLPESNPPTNGAGAFLGRGLGAGADSHFGISNFNMTLTPTDTTSIKLGKMVLNTPYSDVLHDRATGAIITNSDIQNWTFMASIFDSWSVDDIYIGYLGDNRSIDKLFFSLATLGNYQTKYGNFHTEIWGFHIKDLLKAGLYTQLSWERGIFFYNGFYSFANLDNSNTSILYPLYNNEKLNPQTNKFKNKADLFGIELGAKFHKFHIPLRVRIGYWGNTQDSYTVSLDNEGYYMSEPIGRIFFENSATGMTISMLPNTGTQTPARNESNSLNLFYINPTYEITKNLKVGIEYAYGKTQFQRGRGNDTYNAQIKFQEITPILTYQYTKQIRITAYYAMLNTKSDKEILLKTKNTSAWDDNKQSQEEQRKRFRLELRYNF</sequence>